<organism evidence="2 3">
    <name type="scientific">Neonectria punicea</name>
    <dbReference type="NCBI Taxonomy" id="979145"/>
    <lineage>
        <taxon>Eukaryota</taxon>
        <taxon>Fungi</taxon>
        <taxon>Dikarya</taxon>
        <taxon>Ascomycota</taxon>
        <taxon>Pezizomycotina</taxon>
        <taxon>Sordariomycetes</taxon>
        <taxon>Hypocreomycetidae</taxon>
        <taxon>Hypocreales</taxon>
        <taxon>Nectriaceae</taxon>
        <taxon>Neonectria</taxon>
    </lineage>
</organism>
<dbReference type="PANTHER" id="PTHR35910:SF6">
    <property type="entry name" value="2EXR DOMAIN-CONTAINING PROTEIN"/>
    <property type="match status" value="1"/>
</dbReference>
<reference evidence="2 3" key="1">
    <citation type="journal article" date="2025" name="Microbiol. Resour. Announc.">
        <title>Draft genome sequences for Neonectria magnoliae and Neonectria punicea, canker pathogens of Liriodendron tulipifera and Acer saccharum in West Virginia.</title>
        <authorList>
            <person name="Petronek H.M."/>
            <person name="Kasson M.T."/>
            <person name="Metheny A.M."/>
            <person name="Stauder C.M."/>
            <person name="Lovett B."/>
            <person name="Lynch S.C."/>
            <person name="Garnas J.R."/>
            <person name="Kasson L.R."/>
            <person name="Stajich J.E."/>
        </authorList>
    </citation>
    <scope>NUCLEOTIDE SEQUENCE [LARGE SCALE GENOMIC DNA]</scope>
    <source>
        <strain evidence="2 3">NRRL 64653</strain>
    </source>
</reference>
<evidence type="ECO:0000313" key="3">
    <source>
        <dbReference type="Proteomes" id="UP001498476"/>
    </source>
</evidence>
<accession>A0ABR1HSN3</accession>
<keyword evidence="3" id="KW-1185">Reference proteome</keyword>
<sequence>MSTLLEPYDRDVHFPEFKYLPPEIRTQIWALALEYSRIVTFIPGHLFDDRQEYFKSSTPPPALMYVCSESRYITRNAYVNINNDDTTMPVFINPDFDKVYNPGDDLPEEYRDHIVAEGDAFMGRNIHHDYPVQVRAYFATSTPWPSSRYTLEYPCDFLSGVDGLGFNSVWIQKELEDSWFIYNLRLYEPLNAEDKKSTGETPINEQAKDGYKWCIRELKPTPRWEFIHNEIRPALQEPIAVDCILPDAIETSPTLRQELAELFVTTLD</sequence>
<dbReference type="PANTHER" id="PTHR35910">
    <property type="entry name" value="2EXR DOMAIN-CONTAINING PROTEIN"/>
    <property type="match status" value="1"/>
</dbReference>
<dbReference type="Proteomes" id="UP001498476">
    <property type="component" value="Unassembled WGS sequence"/>
</dbReference>
<comment type="caution">
    <text evidence="2">The sequence shown here is derived from an EMBL/GenBank/DDBJ whole genome shotgun (WGS) entry which is preliminary data.</text>
</comment>
<proteinExistence type="predicted"/>
<protein>
    <recommendedName>
        <fullName evidence="1">2EXR domain-containing protein</fullName>
    </recommendedName>
</protein>
<dbReference type="Pfam" id="PF20150">
    <property type="entry name" value="2EXR"/>
    <property type="match status" value="1"/>
</dbReference>
<name>A0ABR1HSN3_9HYPO</name>
<dbReference type="EMBL" id="JAZAVJ010000007">
    <property type="protein sequence ID" value="KAK7423875.1"/>
    <property type="molecule type" value="Genomic_DNA"/>
</dbReference>
<evidence type="ECO:0000259" key="1">
    <source>
        <dbReference type="Pfam" id="PF20150"/>
    </source>
</evidence>
<gene>
    <name evidence="2" type="ORF">QQX98_000746</name>
</gene>
<dbReference type="InterPro" id="IPR045518">
    <property type="entry name" value="2EXR"/>
</dbReference>
<evidence type="ECO:0000313" key="2">
    <source>
        <dbReference type="EMBL" id="KAK7423875.1"/>
    </source>
</evidence>
<feature type="domain" description="2EXR" evidence="1">
    <location>
        <begin position="14"/>
        <end position="97"/>
    </location>
</feature>